<dbReference type="OrthoDB" id="5517693at2"/>
<evidence type="ECO:0000313" key="2">
    <source>
        <dbReference type="Proteomes" id="UP000035088"/>
    </source>
</evidence>
<dbReference type="EMBL" id="BAEE01000068">
    <property type="protein sequence ID" value="GAB11392.1"/>
    <property type="molecule type" value="Genomic_DNA"/>
</dbReference>
<proteinExistence type="predicted"/>
<protein>
    <recommendedName>
        <fullName evidence="3">DUF559 domain-containing protein</fullName>
    </recommendedName>
</protein>
<dbReference type="STRING" id="1073574.GOARA_068_00510"/>
<evidence type="ECO:0008006" key="3">
    <source>
        <dbReference type="Google" id="ProtNLM"/>
    </source>
</evidence>
<accession>G7H6B7</accession>
<name>G7H6B7_9ACTN</name>
<organism evidence="1 2">
    <name type="scientific">Gordonia araii NBRC 100433</name>
    <dbReference type="NCBI Taxonomy" id="1073574"/>
    <lineage>
        <taxon>Bacteria</taxon>
        <taxon>Bacillati</taxon>
        <taxon>Actinomycetota</taxon>
        <taxon>Actinomycetes</taxon>
        <taxon>Mycobacteriales</taxon>
        <taxon>Gordoniaceae</taxon>
        <taxon>Gordonia</taxon>
    </lineage>
</organism>
<keyword evidence="2" id="KW-1185">Reference proteome</keyword>
<gene>
    <name evidence="1" type="ORF">GOARA_068_00510</name>
</gene>
<reference evidence="1 2" key="1">
    <citation type="submission" date="2011-11" db="EMBL/GenBank/DDBJ databases">
        <title>Whole genome shotgun sequence of Gordonia araii NBRC 100433.</title>
        <authorList>
            <person name="Yoshida Y."/>
            <person name="Hosoyama A."/>
            <person name="Tsuchikane K."/>
            <person name="Katsumata H."/>
            <person name="Yamazaki S."/>
            <person name="Fujita N."/>
        </authorList>
    </citation>
    <scope>NUCLEOTIDE SEQUENCE [LARGE SCALE GENOMIC DNA]</scope>
    <source>
        <strain evidence="1 2">NBRC 100433</strain>
    </source>
</reference>
<dbReference type="Proteomes" id="UP000035088">
    <property type="component" value="Unassembled WGS sequence"/>
</dbReference>
<comment type="caution">
    <text evidence="1">The sequence shown here is derived from an EMBL/GenBank/DDBJ whole genome shotgun (WGS) entry which is preliminary data.</text>
</comment>
<evidence type="ECO:0000313" key="1">
    <source>
        <dbReference type="EMBL" id="GAB11392.1"/>
    </source>
</evidence>
<sequence>MTRFPCDRHGLVRRSAALAADISDDELRAAVRSGGLLRLTPGVFVEPNERFRGPAGSDRLYRLRSIAVATAEIGRSFPLSHVSAAALHGIPLLQPQRSRVHLTSGKTSGGKTTKLRHLHAAPLDPGDVTVVDGVAVTSVGRTAVDVACSGNFAQALTVFDGALRAEASREEMAVALRRRRAGARPARRALPLADRASESVGESWSRAQMIQGGLPTPVLQRRFHCASGRSYRCDFCWGDKLIGEFDGAVKYGRLRRSGESVADAVVREKQREDELRSMGFMVVRWTWGMLESGGMLDLLHAWLTRLDLMPT</sequence>
<dbReference type="AlphaFoldDB" id="G7H6B7"/>